<keyword evidence="3" id="KW-1185">Reference proteome</keyword>
<feature type="region of interest" description="Disordered" evidence="1">
    <location>
        <begin position="1"/>
        <end position="51"/>
    </location>
</feature>
<protein>
    <submittedName>
        <fullName evidence="2">Uncharacterized protein</fullName>
    </submittedName>
</protein>
<reference evidence="2 3" key="1">
    <citation type="submission" date="2015-09" db="EMBL/GenBank/DDBJ databases">
        <title>Atta colombica WGS genome.</title>
        <authorList>
            <person name="Nygaard S."/>
            <person name="Hu H."/>
            <person name="Boomsma J."/>
            <person name="Zhang G."/>
        </authorList>
    </citation>
    <scope>NUCLEOTIDE SEQUENCE [LARGE SCALE GENOMIC DNA]</scope>
    <source>
        <strain evidence="2">Treedump-2</strain>
        <tissue evidence="2">Whole body</tissue>
    </source>
</reference>
<name>A0A195BV46_9HYME</name>
<dbReference type="AlphaFoldDB" id="A0A195BV46"/>
<accession>A0A195BV46</accession>
<sequence length="103" mass="11826">MLPARRSRLPSRIAPDGGRNEDEGTKQRLHGKSNAGERIERTSQKQRKRIHEHQLVHRLHFMFGSETNYSGHAGRTISISYDAIVLPHCEIDKVFVSPFDMSF</sequence>
<evidence type="ECO:0000313" key="2">
    <source>
        <dbReference type="EMBL" id="KYM91205.1"/>
    </source>
</evidence>
<organism evidence="2 3">
    <name type="scientific">Atta colombica</name>
    <dbReference type="NCBI Taxonomy" id="520822"/>
    <lineage>
        <taxon>Eukaryota</taxon>
        <taxon>Metazoa</taxon>
        <taxon>Ecdysozoa</taxon>
        <taxon>Arthropoda</taxon>
        <taxon>Hexapoda</taxon>
        <taxon>Insecta</taxon>
        <taxon>Pterygota</taxon>
        <taxon>Neoptera</taxon>
        <taxon>Endopterygota</taxon>
        <taxon>Hymenoptera</taxon>
        <taxon>Apocrita</taxon>
        <taxon>Aculeata</taxon>
        <taxon>Formicoidea</taxon>
        <taxon>Formicidae</taxon>
        <taxon>Myrmicinae</taxon>
        <taxon>Atta</taxon>
    </lineage>
</organism>
<evidence type="ECO:0000313" key="3">
    <source>
        <dbReference type="Proteomes" id="UP000078540"/>
    </source>
</evidence>
<evidence type="ECO:0000256" key="1">
    <source>
        <dbReference type="SAM" id="MobiDB-lite"/>
    </source>
</evidence>
<gene>
    <name evidence="2" type="ORF">ALC53_01617</name>
</gene>
<dbReference type="EMBL" id="KQ976408">
    <property type="protein sequence ID" value="KYM91205.1"/>
    <property type="molecule type" value="Genomic_DNA"/>
</dbReference>
<dbReference type="Proteomes" id="UP000078540">
    <property type="component" value="Unassembled WGS sequence"/>
</dbReference>
<proteinExistence type="predicted"/>